<proteinExistence type="predicted"/>
<keyword evidence="1" id="KW-1133">Transmembrane helix</keyword>
<evidence type="ECO:0000313" key="3">
    <source>
        <dbReference type="Proteomes" id="UP000268007"/>
    </source>
</evidence>
<dbReference type="RefSeq" id="WP_121197414.1">
    <property type="nucleotide sequence ID" value="NZ_RBKU01000001.1"/>
</dbReference>
<dbReference type="EMBL" id="RBKU01000001">
    <property type="protein sequence ID" value="RKR81739.1"/>
    <property type="molecule type" value="Genomic_DNA"/>
</dbReference>
<sequence>METSFSSVLLNIFFVAVLVWVAVLVIALVSLARRNDIFMPVKIFWSAVIVFAPLAGLLAYLVYGPKRRV</sequence>
<name>A0A495J0V7_9SPHI</name>
<dbReference type="AlphaFoldDB" id="A0A495J0V7"/>
<organism evidence="2 3">
    <name type="scientific">Mucilaginibacter gracilis</name>
    <dbReference type="NCBI Taxonomy" id="423350"/>
    <lineage>
        <taxon>Bacteria</taxon>
        <taxon>Pseudomonadati</taxon>
        <taxon>Bacteroidota</taxon>
        <taxon>Sphingobacteriia</taxon>
        <taxon>Sphingobacteriales</taxon>
        <taxon>Sphingobacteriaceae</taxon>
        <taxon>Mucilaginibacter</taxon>
    </lineage>
</organism>
<evidence type="ECO:0000256" key="1">
    <source>
        <dbReference type="SAM" id="Phobius"/>
    </source>
</evidence>
<keyword evidence="1" id="KW-0812">Transmembrane</keyword>
<dbReference type="Proteomes" id="UP000268007">
    <property type="component" value="Unassembled WGS sequence"/>
</dbReference>
<keyword evidence="1" id="KW-0472">Membrane</keyword>
<feature type="transmembrane region" description="Helical" evidence="1">
    <location>
        <begin position="12"/>
        <end position="31"/>
    </location>
</feature>
<dbReference type="OrthoDB" id="1123412at2"/>
<comment type="caution">
    <text evidence="2">The sequence shown here is derived from an EMBL/GenBank/DDBJ whole genome shotgun (WGS) entry which is preliminary data.</text>
</comment>
<feature type="transmembrane region" description="Helical" evidence="1">
    <location>
        <begin position="43"/>
        <end position="63"/>
    </location>
</feature>
<protein>
    <submittedName>
        <fullName evidence="2">Phospholipase D-like protein</fullName>
    </submittedName>
</protein>
<evidence type="ECO:0000313" key="2">
    <source>
        <dbReference type="EMBL" id="RKR81739.1"/>
    </source>
</evidence>
<accession>A0A495J0V7</accession>
<reference evidence="2 3" key="1">
    <citation type="submission" date="2018-10" db="EMBL/GenBank/DDBJ databases">
        <title>Genomic Encyclopedia of Archaeal and Bacterial Type Strains, Phase II (KMG-II): from individual species to whole genera.</title>
        <authorList>
            <person name="Goeker M."/>
        </authorList>
    </citation>
    <scope>NUCLEOTIDE SEQUENCE [LARGE SCALE GENOMIC DNA]</scope>
    <source>
        <strain evidence="2 3">DSM 18602</strain>
    </source>
</reference>
<gene>
    <name evidence="2" type="ORF">BDD43_1890</name>
</gene>
<keyword evidence="3" id="KW-1185">Reference proteome</keyword>